<dbReference type="Pfam" id="PF00441">
    <property type="entry name" value="Acyl-CoA_dh_1"/>
    <property type="match status" value="1"/>
</dbReference>
<dbReference type="GO" id="GO:0003995">
    <property type="term" value="F:acyl-CoA dehydrogenase activity"/>
    <property type="evidence" value="ECO:0007669"/>
    <property type="project" value="InterPro"/>
</dbReference>
<dbReference type="InterPro" id="IPR046373">
    <property type="entry name" value="Acyl-CoA_Oxase/DH_mid-dom_sf"/>
</dbReference>
<dbReference type="AlphaFoldDB" id="A0A176S595"/>
<comment type="similarity">
    <text evidence="2 6">Belongs to the acyl-CoA dehydrogenase family.</text>
</comment>
<comment type="caution">
    <text evidence="9">The sequence shown here is derived from an EMBL/GenBank/DDBJ whole genome shotgun (WGS) entry which is preliminary data.</text>
</comment>
<keyword evidence="4 6" id="KW-0274">FAD</keyword>
<evidence type="ECO:0000256" key="3">
    <source>
        <dbReference type="ARBA" id="ARBA00022630"/>
    </source>
</evidence>
<evidence type="ECO:0000313" key="10">
    <source>
        <dbReference type="Proteomes" id="UP000076962"/>
    </source>
</evidence>
<keyword evidence="10" id="KW-1185">Reference proteome</keyword>
<dbReference type="PANTHER" id="PTHR43884:SF12">
    <property type="entry name" value="ISOVALERYL-COA DEHYDROGENASE, MITOCHONDRIAL-RELATED"/>
    <property type="match status" value="1"/>
</dbReference>
<evidence type="ECO:0000256" key="5">
    <source>
        <dbReference type="ARBA" id="ARBA00023002"/>
    </source>
</evidence>
<dbReference type="Proteomes" id="UP000076962">
    <property type="component" value="Unassembled WGS sequence"/>
</dbReference>
<feature type="domain" description="Acyl-CoA oxidase/dehydrogenase middle" evidence="8">
    <location>
        <begin position="2"/>
        <end position="61"/>
    </location>
</feature>
<organism evidence="9 10">
    <name type="scientific">Candidatus Thiomargarita nelsonii</name>
    <dbReference type="NCBI Taxonomy" id="1003181"/>
    <lineage>
        <taxon>Bacteria</taxon>
        <taxon>Pseudomonadati</taxon>
        <taxon>Pseudomonadota</taxon>
        <taxon>Gammaproteobacteria</taxon>
        <taxon>Thiotrichales</taxon>
        <taxon>Thiotrichaceae</taxon>
        <taxon>Thiomargarita</taxon>
    </lineage>
</organism>
<dbReference type="PROSITE" id="PS00073">
    <property type="entry name" value="ACYL_COA_DH_2"/>
    <property type="match status" value="1"/>
</dbReference>
<dbReference type="FunFam" id="1.20.140.10:FF:000001">
    <property type="entry name" value="Acyl-CoA dehydrogenase"/>
    <property type="match status" value="1"/>
</dbReference>
<dbReference type="Gene3D" id="2.40.110.10">
    <property type="entry name" value="Butyryl-CoA Dehydrogenase, subunit A, domain 2"/>
    <property type="match status" value="1"/>
</dbReference>
<dbReference type="InterPro" id="IPR009075">
    <property type="entry name" value="AcylCo_DH/oxidase_C"/>
</dbReference>
<dbReference type="InterPro" id="IPR036250">
    <property type="entry name" value="AcylCo_DH-like_C"/>
</dbReference>
<evidence type="ECO:0000313" key="9">
    <source>
        <dbReference type="EMBL" id="OAD23180.1"/>
    </source>
</evidence>
<dbReference type="InterPro" id="IPR006089">
    <property type="entry name" value="Acyl-CoA_DH_CS"/>
</dbReference>
<accession>A0A176S595</accession>
<gene>
    <name evidence="9" type="ORF">THIOM_000994</name>
</gene>
<evidence type="ECO:0000256" key="1">
    <source>
        <dbReference type="ARBA" id="ARBA00001974"/>
    </source>
</evidence>
<keyword evidence="5 6" id="KW-0560">Oxidoreductase</keyword>
<evidence type="ECO:0000256" key="6">
    <source>
        <dbReference type="RuleBase" id="RU362125"/>
    </source>
</evidence>
<dbReference type="Pfam" id="PF02770">
    <property type="entry name" value="Acyl-CoA_dh_M"/>
    <property type="match status" value="1"/>
</dbReference>
<evidence type="ECO:0000259" key="7">
    <source>
        <dbReference type="Pfam" id="PF00441"/>
    </source>
</evidence>
<sequence>MTNGPIADVIIVLATVAPSKGKRGLTAFIVEKGLPGFSVKRKVSKMGLRTAMMGELTLDQCVVPVENRLGKEGSGVTLFSHSMEWERGFILASAVGTMERLLEQCIQYARQRQQFGQPIAKFQLVANKIVDMKLRLETAKAMIYKVGWLKKIGKPAIMEAAMAKLYISESWIQCCTDAIQIHGGYGYLTELELERELRDAHGSTLYSGTSELQRQIISQFLRL</sequence>
<dbReference type="InterPro" id="IPR006091">
    <property type="entry name" value="Acyl-CoA_Oxase/DH_mid-dom"/>
</dbReference>
<protein>
    <submittedName>
        <fullName evidence="9">Acyl-CoA dehydrogenase domain-containing protein</fullName>
    </submittedName>
</protein>
<comment type="cofactor">
    <cofactor evidence="1 6">
        <name>FAD</name>
        <dbReference type="ChEBI" id="CHEBI:57692"/>
    </cofactor>
</comment>
<dbReference type="InterPro" id="IPR009100">
    <property type="entry name" value="AcylCoA_DH/oxidase_NM_dom_sf"/>
</dbReference>
<dbReference type="PATRIC" id="fig|1003181.4.peg.1427"/>
<dbReference type="SUPFAM" id="SSF56645">
    <property type="entry name" value="Acyl-CoA dehydrogenase NM domain-like"/>
    <property type="match status" value="1"/>
</dbReference>
<dbReference type="PANTHER" id="PTHR43884">
    <property type="entry name" value="ACYL-COA DEHYDROGENASE"/>
    <property type="match status" value="1"/>
</dbReference>
<evidence type="ECO:0000259" key="8">
    <source>
        <dbReference type="Pfam" id="PF02770"/>
    </source>
</evidence>
<dbReference type="SUPFAM" id="SSF47203">
    <property type="entry name" value="Acyl-CoA dehydrogenase C-terminal domain-like"/>
    <property type="match status" value="1"/>
</dbReference>
<proteinExistence type="inferred from homology"/>
<feature type="domain" description="Acyl-CoA dehydrogenase/oxidase C-terminal" evidence="7">
    <location>
        <begin position="73"/>
        <end position="219"/>
    </location>
</feature>
<name>A0A176S595_9GAMM</name>
<reference evidence="9 10" key="1">
    <citation type="submission" date="2016-05" db="EMBL/GenBank/DDBJ databases">
        <title>Single-cell genome of chain-forming Candidatus Thiomargarita nelsonii and comparison to other large sulfur-oxidizing bacteria.</title>
        <authorList>
            <person name="Winkel M."/>
            <person name="Salman V."/>
            <person name="Woyke T."/>
            <person name="Schulz-Vogt H."/>
            <person name="Richter M."/>
            <person name="Flood B."/>
            <person name="Bailey J."/>
            <person name="Amann R."/>
            <person name="Mussmann M."/>
        </authorList>
    </citation>
    <scope>NUCLEOTIDE SEQUENCE [LARGE SCALE GENOMIC DNA]</scope>
    <source>
        <strain evidence="9 10">THI036</strain>
    </source>
</reference>
<dbReference type="EMBL" id="LUTY01000506">
    <property type="protein sequence ID" value="OAD23180.1"/>
    <property type="molecule type" value="Genomic_DNA"/>
</dbReference>
<evidence type="ECO:0000256" key="4">
    <source>
        <dbReference type="ARBA" id="ARBA00022827"/>
    </source>
</evidence>
<keyword evidence="3 6" id="KW-0285">Flavoprotein</keyword>
<evidence type="ECO:0000256" key="2">
    <source>
        <dbReference type="ARBA" id="ARBA00009347"/>
    </source>
</evidence>
<dbReference type="Gene3D" id="1.20.140.10">
    <property type="entry name" value="Butyryl-CoA Dehydrogenase, subunit A, domain 3"/>
    <property type="match status" value="1"/>
</dbReference>